<dbReference type="GO" id="GO:0006002">
    <property type="term" value="P:fructose 6-phosphate metabolic process"/>
    <property type="evidence" value="ECO:0007669"/>
    <property type="project" value="TreeGrafter"/>
</dbReference>
<keyword evidence="1" id="KW-0119">Carbohydrate metabolism</keyword>
<reference evidence="4" key="1">
    <citation type="submission" date="2016-10" db="EMBL/GenBank/DDBJ databases">
        <authorList>
            <person name="Varghese N."/>
            <person name="Submissions S."/>
        </authorList>
    </citation>
    <scope>NUCLEOTIDE SEQUENCE [LARGE SCALE GENOMIC DNA]</scope>
    <source>
        <strain evidence="4">CGMCC 1.6854</strain>
    </source>
</reference>
<dbReference type="GO" id="GO:0097367">
    <property type="term" value="F:carbohydrate derivative binding"/>
    <property type="evidence" value="ECO:0007669"/>
    <property type="project" value="InterPro"/>
</dbReference>
<evidence type="ECO:0000256" key="1">
    <source>
        <dbReference type="PIRNR" id="PIRNR009290"/>
    </source>
</evidence>
<comment type="subunit">
    <text evidence="1">Homooctamer.</text>
</comment>
<dbReference type="OrthoDB" id="9782098at2"/>
<organism evidence="3 4">
    <name type="scientific">Fictibacillus solisalsi</name>
    <dbReference type="NCBI Taxonomy" id="459525"/>
    <lineage>
        <taxon>Bacteria</taxon>
        <taxon>Bacillati</taxon>
        <taxon>Bacillota</taxon>
        <taxon>Bacilli</taxon>
        <taxon>Bacillales</taxon>
        <taxon>Fictibacillaceae</taxon>
        <taxon>Fictibacillus</taxon>
    </lineage>
</organism>
<dbReference type="Pfam" id="PF01380">
    <property type="entry name" value="SIS"/>
    <property type="match status" value="1"/>
</dbReference>
<dbReference type="EMBL" id="FNHW01000005">
    <property type="protein sequence ID" value="SDN46141.1"/>
    <property type="molecule type" value="Genomic_DNA"/>
</dbReference>
<dbReference type="Gene3D" id="3.40.50.10490">
    <property type="entry name" value="Glucose-6-phosphate isomerase like protein, domain 1"/>
    <property type="match status" value="2"/>
</dbReference>
<dbReference type="InterPro" id="IPR024713">
    <property type="entry name" value="Fructosamine_deglycase_FrlB"/>
</dbReference>
<dbReference type="GO" id="GO:0004360">
    <property type="term" value="F:glutamine-fructose-6-phosphate transaminase (isomerizing) activity"/>
    <property type="evidence" value="ECO:0007669"/>
    <property type="project" value="TreeGrafter"/>
</dbReference>
<sequence>MVEIQDAFYLERGEKNYQLRGGIEEIADSITEKGIENIFFVGSGGSIAMLCAFADFFKKLSNIPVFTETSAEFAVADYKQLTEKSLVILVSKTGDAEEAVQAIKFCKDRGITTVGFVGVKGSSIYNLADHTVYIDEDISAYRYVQVYFLAFRLLHNLGFFKDYDRFANELKYLPSALLEVAKQFDPMAKEYAEKHYTDDFQLWIGSGSSIGEISRYSACVAEELFRIKTQAMHSAEFFHGCFEIVDEKTPIVLIKGEDESRAIDERVERFLNKYAQNYLVIDIQEFPLDRISDDFRKYFSPAVISILLGDRLRNHMMEKTGLGYTTRKYYRVVSY</sequence>
<dbReference type="CDD" id="cd05710">
    <property type="entry name" value="SIS_1"/>
    <property type="match status" value="1"/>
</dbReference>
<gene>
    <name evidence="3" type="ORF">SAMN04488137_4535</name>
</gene>
<dbReference type="PIRSF" id="PIRSF009290">
    <property type="entry name" value="FrlB"/>
    <property type="match status" value="1"/>
</dbReference>
<keyword evidence="4" id="KW-1185">Reference proteome</keyword>
<dbReference type="GO" id="GO:0006487">
    <property type="term" value="P:protein N-linked glycosylation"/>
    <property type="evidence" value="ECO:0007669"/>
    <property type="project" value="TreeGrafter"/>
</dbReference>
<dbReference type="EC" id="3.5.-.-" evidence="1"/>
<comment type="function">
    <text evidence="1">Catalyzes the conversion of a range of fructosamine 6-phosphates to glucose 6-phosphate and a free amino acid.</text>
</comment>
<protein>
    <recommendedName>
        <fullName evidence="1">Fructosamine deglycase</fullName>
        <ecNumber evidence="1">3.5.-.-</ecNumber>
    </recommendedName>
</protein>
<dbReference type="InterPro" id="IPR001347">
    <property type="entry name" value="SIS_dom"/>
</dbReference>
<evidence type="ECO:0000313" key="3">
    <source>
        <dbReference type="EMBL" id="SDN46141.1"/>
    </source>
</evidence>
<dbReference type="GO" id="GO:0016787">
    <property type="term" value="F:hydrolase activity"/>
    <property type="evidence" value="ECO:0007669"/>
    <property type="project" value="UniProtKB-KW"/>
</dbReference>
<proteinExistence type="predicted"/>
<dbReference type="PROSITE" id="PS51464">
    <property type="entry name" value="SIS"/>
    <property type="match status" value="1"/>
</dbReference>
<keyword evidence="3" id="KW-0413">Isomerase</keyword>
<evidence type="ECO:0000259" key="2">
    <source>
        <dbReference type="PROSITE" id="PS51464"/>
    </source>
</evidence>
<accession>A0A1H0BKL2</accession>
<dbReference type="Proteomes" id="UP000199544">
    <property type="component" value="Unassembled WGS sequence"/>
</dbReference>
<name>A0A1H0BKL2_9BACL</name>
<dbReference type="PANTHER" id="PTHR10937:SF14">
    <property type="entry name" value="FRUCTOSELYSINE 6-PHOSPHATE DEGLYCASE"/>
    <property type="match status" value="1"/>
</dbReference>
<keyword evidence="1" id="KW-0378">Hydrolase</keyword>
<dbReference type="SUPFAM" id="SSF53697">
    <property type="entry name" value="SIS domain"/>
    <property type="match status" value="1"/>
</dbReference>
<dbReference type="GO" id="GO:0016853">
    <property type="term" value="F:isomerase activity"/>
    <property type="evidence" value="ECO:0007669"/>
    <property type="project" value="UniProtKB-KW"/>
</dbReference>
<dbReference type="GO" id="GO:0006047">
    <property type="term" value="P:UDP-N-acetylglucosamine metabolic process"/>
    <property type="evidence" value="ECO:0007669"/>
    <property type="project" value="TreeGrafter"/>
</dbReference>
<dbReference type="InterPro" id="IPR046348">
    <property type="entry name" value="SIS_dom_sf"/>
</dbReference>
<dbReference type="STRING" id="459525.SAMN04488137_4535"/>
<feature type="domain" description="SIS" evidence="2">
    <location>
        <begin position="26"/>
        <end position="159"/>
    </location>
</feature>
<dbReference type="AlphaFoldDB" id="A0A1H0BKL2"/>
<evidence type="ECO:0000313" key="4">
    <source>
        <dbReference type="Proteomes" id="UP000199544"/>
    </source>
</evidence>
<dbReference type="PANTHER" id="PTHR10937">
    <property type="entry name" value="GLUCOSAMINE--FRUCTOSE-6-PHOSPHATE AMINOTRANSFERASE, ISOMERIZING"/>
    <property type="match status" value="1"/>
</dbReference>
<dbReference type="InterPro" id="IPR035488">
    <property type="entry name" value="FrlB_SIS"/>
</dbReference>